<keyword evidence="3" id="KW-1185">Reference proteome</keyword>
<feature type="compositionally biased region" description="Polar residues" evidence="1">
    <location>
        <begin position="36"/>
        <end position="51"/>
    </location>
</feature>
<comment type="caution">
    <text evidence="2">The sequence shown here is derived from an EMBL/GenBank/DDBJ whole genome shotgun (WGS) entry which is preliminary data.</text>
</comment>
<proteinExistence type="predicted"/>
<reference evidence="2 3" key="1">
    <citation type="journal article" date="2022" name="bioRxiv">
        <title>Genomics of Preaxostyla Flagellates Illuminates Evolutionary Transitions and the Path Towards Mitochondrial Loss.</title>
        <authorList>
            <person name="Novak L.V.F."/>
            <person name="Treitli S.C."/>
            <person name="Pyrih J."/>
            <person name="Halakuc P."/>
            <person name="Pipaliya S.V."/>
            <person name="Vacek V."/>
            <person name="Brzon O."/>
            <person name="Soukal P."/>
            <person name="Eme L."/>
            <person name="Dacks J.B."/>
            <person name="Karnkowska A."/>
            <person name="Elias M."/>
            <person name="Hampl V."/>
        </authorList>
    </citation>
    <scope>NUCLEOTIDE SEQUENCE [LARGE SCALE GENOMIC DNA]</scope>
    <source>
        <strain evidence="2">NAU3</strain>
        <tissue evidence="2">Gut</tissue>
    </source>
</reference>
<evidence type="ECO:0000313" key="3">
    <source>
        <dbReference type="Proteomes" id="UP001281761"/>
    </source>
</evidence>
<evidence type="ECO:0000313" key="2">
    <source>
        <dbReference type="EMBL" id="KAK2947636.1"/>
    </source>
</evidence>
<feature type="region of interest" description="Disordered" evidence="1">
    <location>
        <begin position="36"/>
        <end position="64"/>
    </location>
</feature>
<accession>A0ABQ9XBH9</accession>
<dbReference type="EMBL" id="JARBJD010000194">
    <property type="protein sequence ID" value="KAK2947636.1"/>
    <property type="molecule type" value="Genomic_DNA"/>
</dbReference>
<dbReference type="Proteomes" id="UP001281761">
    <property type="component" value="Unassembled WGS sequence"/>
</dbReference>
<protein>
    <submittedName>
        <fullName evidence="2">Uncharacterized protein</fullName>
    </submittedName>
</protein>
<gene>
    <name evidence="2" type="ORF">BLNAU_17388</name>
</gene>
<sequence length="98" mass="10944">MVDYSFFHRNSEISPSTIFSSKRASLKPSLDTILSQGKDNQVQIPNQSSSAVRGEEDVRPDPLVNPQEGTTVCICIHLANMKYFKPTESTQNIAIQFL</sequence>
<organism evidence="2 3">
    <name type="scientific">Blattamonas nauphoetae</name>
    <dbReference type="NCBI Taxonomy" id="2049346"/>
    <lineage>
        <taxon>Eukaryota</taxon>
        <taxon>Metamonada</taxon>
        <taxon>Preaxostyla</taxon>
        <taxon>Oxymonadida</taxon>
        <taxon>Blattamonas</taxon>
    </lineage>
</organism>
<evidence type="ECO:0000256" key="1">
    <source>
        <dbReference type="SAM" id="MobiDB-lite"/>
    </source>
</evidence>
<name>A0ABQ9XBH9_9EUKA</name>